<sequence length="696" mass="77401">MAENNVQNEVRKILGKRRSAEGTEYLILLKGQRKGQERWINYRQLLNSKRLLKEYNLAQRCKRQRKQSAAAPLTKEDLLMKDGKSSSDNQMAENSFVGFNTKTAPTQQEIDSLASNGRTKDSQKKCKTKKGVSEFCDEKKKYKLRTQKVISYRNDGTQQLIFRKTIQSKCINSCSNNGKSEGIDKIENVMDLEKISDDSVSSLDPSDTSDSEEILYSLADPDENDDGESIESSMTTSDSEDILYSLADPFIQNSLVVEEKSGIKSHMFESNVEDTGTYQLNVLGTLSPATDSEATFKMSPSEIISHNHMTDMSESSQPAVVSISGSQASSSALSAISKAVKSHKHHASKPSNQTLPQPTCGTSHREPSPSLASTNNLPQIPQIISTTSIPSLPSYDAFIRTFSKHHPSRRHNVKRQKGGDSDVESVQRRISVRNSESTFKYKQIMVKKHQHYTQIWLSSQTKRKNALNPKVFQELITALRNAETDDTHVILLTGSSHVFCSGIDLQYLITGDIRQAAIQMAESLKEFMRALMLFPKPIVAAVNGSAVGLGVGLLPLCDVIYASDKASFYCPYTKLGHTPEGGASYMFPQTLGIVKANELLLEGRKITAQEASQIGLVSQVFWPTSMMQEVIPRVQQMAQMSAEGLEATKFLIRGNLHSKLEMTINTECDMLGYLWASTQCQNAMTAFLNEDEDLMF</sequence>
<feature type="region of interest" description="Disordered" evidence="1">
    <location>
        <begin position="218"/>
        <end position="237"/>
    </location>
</feature>
<comment type="caution">
    <text evidence="2">The sequence shown here is derived from an EMBL/GenBank/DDBJ whole genome shotgun (WGS) entry which is preliminary data.</text>
</comment>
<dbReference type="CDD" id="cd06558">
    <property type="entry name" value="crotonase-like"/>
    <property type="match status" value="1"/>
</dbReference>
<dbReference type="Pfam" id="PF00378">
    <property type="entry name" value="ECH_1"/>
    <property type="match status" value="1"/>
</dbReference>
<dbReference type="Gene3D" id="2.40.50.40">
    <property type="match status" value="1"/>
</dbReference>
<protein>
    <submittedName>
        <fullName evidence="2">Uncharacterized protein</fullName>
    </submittedName>
</protein>
<dbReference type="InterPro" id="IPR001753">
    <property type="entry name" value="Enoyl-CoA_hydra/iso"/>
</dbReference>
<dbReference type="Gene3D" id="1.10.12.10">
    <property type="entry name" value="Lyase 2-enoyl-coa Hydratase, Chain A, domain 2"/>
    <property type="match status" value="1"/>
</dbReference>
<feature type="region of interest" description="Disordered" evidence="1">
    <location>
        <begin position="334"/>
        <end position="377"/>
    </location>
</feature>
<feature type="compositionally biased region" description="Acidic residues" evidence="1">
    <location>
        <begin position="220"/>
        <end position="229"/>
    </location>
</feature>
<feature type="compositionally biased region" description="Basic residues" evidence="1">
    <location>
        <begin position="406"/>
        <end position="416"/>
    </location>
</feature>
<gene>
    <name evidence="2" type="ORF">LSH36_68g01013</name>
</gene>
<accession>A0AAD9K4T2</accession>
<feature type="compositionally biased region" description="Polar residues" evidence="1">
    <location>
        <begin position="350"/>
        <end position="362"/>
    </location>
</feature>
<dbReference type="SUPFAM" id="SSF52096">
    <property type="entry name" value="ClpP/crotonase"/>
    <property type="match status" value="1"/>
</dbReference>
<dbReference type="InterPro" id="IPR029045">
    <property type="entry name" value="ClpP/crotonase-like_dom_sf"/>
</dbReference>
<dbReference type="Gene3D" id="3.90.226.10">
    <property type="entry name" value="2-enoyl-CoA Hydratase, Chain A, domain 1"/>
    <property type="match status" value="1"/>
</dbReference>
<evidence type="ECO:0000313" key="3">
    <source>
        <dbReference type="Proteomes" id="UP001208570"/>
    </source>
</evidence>
<name>A0AAD9K4T2_9ANNE</name>
<evidence type="ECO:0000313" key="2">
    <source>
        <dbReference type="EMBL" id="KAK2164113.1"/>
    </source>
</evidence>
<dbReference type="PANTHER" id="PTHR43684:SF11">
    <property type="entry name" value="CHROMO DOMAIN-CONTAINING PROTEIN"/>
    <property type="match status" value="1"/>
</dbReference>
<dbReference type="PANTHER" id="PTHR43684">
    <property type="match status" value="1"/>
</dbReference>
<organism evidence="2 3">
    <name type="scientific">Paralvinella palmiformis</name>
    <dbReference type="NCBI Taxonomy" id="53620"/>
    <lineage>
        <taxon>Eukaryota</taxon>
        <taxon>Metazoa</taxon>
        <taxon>Spiralia</taxon>
        <taxon>Lophotrochozoa</taxon>
        <taxon>Annelida</taxon>
        <taxon>Polychaeta</taxon>
        <taxon>Sedentaria</taxon>
        <taxon>Canalipalpata</taxon>
        <taxon>Terebellida</taxon>
        <taxon>Terebelliformia</taxon>
        <taxon>Alvinellidae</taxon>
        <taxon>Paralvinella</taxon>
    </lineage>
</organism>
<dbReference type="CDD" id="cd00024">
    <property type="entry name" value="CD_CSD"/>
    <property type="match status" value="1"/>
</dbReference>
<dbReference type="InterPro" id="IPR014748">
    <property type="entry name" value="Enoyl-CoA_hydra_C"/>
</dbReference>
<feature type="region of interest" description="Disordered" evidence="1">
    <location>
        <begin position="406"/>
        <end position="425"/>
    </location>
</feature>
<evidence type="ECO:0000256" key="1">
    <source>
        <dbReference type="SAM" id="MobiDB-lite"/>
    </source>
</evidence>
<dbReference type="EMBL" id="JAODUP010000068">
    <property type="protein sequence ID" value="KAK2164113.1"/>
    <property type="molecule type" value="Genomic_DNA"/>
</dbReference>
<dbReference type="InterPro" id="IPR051053">
    <property type="entry name" value="ECH/Chromodomain_protein"/>
</dbReference>
<proteinExistence type="predicted"/>
<reference evidence="2" key="1">
    <citation type="journal article" date="2023" name="Mol. Biol. Evol.">
        <title>Third-Generation Sequencing Reveals the Adaptive Role of the Epigenome in Three Deep-Sea Polychaetes.</title>
        <authorList>
            <person name="Perez M."/>
            <person name="Aroh O."/>
            <person name="Sun Y."/>
            <person name="Lan Y."/>
            <person name="Juniper S.K."/>
            <person name="Young C.R."/>
            <person name="Angers B."/>
            <person name="Qian P.Y."/>
        </authorList>
    </citation>
    <scope>NUCLEOTIDE SEQUENCE</scope>
    <source>
        <strain evidence="2">P08H-3</strain>
    </source>
</reference>
<dbReference type="AlphaFoldDB" id="A0AAD9K4T2"/>
<dbReference type="Proteomes" id="UP001208570">
    <property type="component" value="Unassembled WGS sequence"/>
</dbReference>
<keyword evidence="3" id="KW-1185">Reference proteome</keyword>